<dbReference type="EMBL" id="JACAGC010000017">
    <property type="protein sequence ID" value="KAF6307278.1"/>
    <property type="molecule type" value="Genomic_DNA"/>
</dbReference>
<organism evidence="3 4">
    <name type="scientific">Rhinolophus ferrumequinum</name>
    <name type="common">Greater horseshoe bat</name>
    <dbReference type="NCBI Taxonomy" id="59479"/>
    <lineage>
        <taxon>Eukaryota</taxon>
        <taxon>Metazoa</taxon>
        <taxon>Chordata</taxon>
        <taxon>Craniata</taxon>
        <taxon>Vertebrata</taxon>
        <taxon>Euteleostomi</taxon>
        <taxon>Mammalia</taxon>
        <taxon>Eutheria</taxon>
        <taxon>Laurasiatheria</taxon>
        <taxon>Chiroptera</taxon>
        <taxon>Yinpterochiroptera</taxon>
        <taxon>Rhinolophoidea</taxon>
        <taxon>Rhinolophidae</taxon>
        <taxon>Rhinolophinae</taxon>
        <taxon>Rhinolophus</taxon>
    </lineage>
</organism>
<keyword evidence="4" id="KW-1185">Reference proteome</keyword>
<dbReference type="OMA" id="VFMDREN"/>
<name>A0A671GB59_RHIFE</name>
<dbReference type="Ensembl" id="ENSRFET00010035144.1">
    <property type="protein sequence ID" value="ENSRFEP00010032437.1"/>
    <property type="gene ID" value="ENSRFEG00010021389.1"/>
</dbReference>
<protein>
    <submittedName>
        <fullName evidence="2 3">Thrombospondin type 1 domain containing 8</fullName>
    </submittedName>
</protein>
<reference evidence="3 4" key="2">
    <citation type="journal article" date="2018" name="Annu Rev Anim Biosci">
        <title>Bat Biology, Genomes, and the Bat1K Project: To Generate Chromosome-Level Genomes for All Living Bat Species.</title>
        <authorList>
            <person name="Teeling E.C."/>
            <person name="Vernes S.C."/>
            <person name="Davalos L.M."/>
            <person name="Ray D.A."/>
            <person name="Gilbert M.T.P."/>
            <person name="Myers E."/>
        </authorList>
    </citation>
    <scope>NUCLEOTIDE SEQUENCE</scope>
</reference>
<keyword evidence="1" id="KW-0732">Signal</keyword>
<sequence>MARSPEALLLPPLILLLLVTPAQVSPDYHYFGEEGKGDTWEQLQLQHQGKDVEDSLLGPWGKWLCLCDLGKQERSREVLGTAPGPVFMDRENLVQVRPCGQRDCSSCKPIDCDWRP</sequence>
<dbReference type="Proteomes" id="UP000585614">
    <property type="component" value="Unassembled WGS sequence"/>
</dbReference>
<feature type="chain" id="PRO_5044626932" evidence="1">
    <location>
        <begin position="25"/>
        <end position="116"/>
    </location>
</feature>
<evidence type="ECO:0000256" key="1">
    <source>
        <dbReference type="SAM" id="SignalP"/>
    </source>
</evidence>
<evidence type="ECO:0000313" key="3">
    <source>
        <dbReference type="Ensembl" id="ENSRFEP00010032437.1"/>
    </source>
</evidence>
<proteinExistence type="predicted"/>
<reference evidence="2 5" key="4">
    <citation type="journal article" date="2020" name="Nature">
        <title>Six reference-quality genomes reveal evolution of bat adaptations.</title>
        <authorList>
            <person name="Jebb D."/>
            <person name="Huang Z."/>
            <person name="Pippel M."/>
            <person name="Hughes G.M."/>
            <person name="Lavrichenko K."/>
            <person name="Devanna P."/>
            <person name="Winkler S."/>
            <person name="Jermiin L.S."/>
            <person name="Skirmuntt E.C."/>
            <person name="Katzourakis A."/>
            <person name="Burkitt-Gray L."/>
            <person name="Ray D.A."/>
            <person name="Sullivan K.A.M."/>
            <person name="Roscito J.G."/>
            <person name="Kirilenko B.M."/>
            <person name="Davalos L.M."/>
            <person name="Corthals A.P."/>
            <person name="Power M.L."/>
            <person name="Jones G."/>
            <person name="Ransome R.D."/>
            <person name="Dechmann D.K.N."/>
            <person name="Locatelli A.G."/>
            <person name="Puechmaille S.J."/>
            <person name="Fedrigo O."/>
            <person name="Jarvis E.D."/>
            <person name="Hiller M."/>
            <person name="Vernes S.C."/>
            <person name="Myers E.W."/>
            <person name="Teeling E.C."/>
        </authorList>
    </citation>
    <scope>NUCLEOTIDE SEQUENCE [LARGE SCALE GENOMIC DNA]</scope>
    <source>
        <strain evidence="2">MRhiFer1</strain>
        <tissue evidence="2">Lung</tissue>
    </source>
</reference>
<evidence type="ECO:0000313" key="4">
    <source>
        <dbReference type="Proteomes" id="UP000472240"/>
    </source>
</evidence>
<evidence type="ECO:0000313" key="5">
    <source>
        <dbReference type="Proteomes" id="UP000585614"/>
    </source>
</evidence>
<dbReference type="Proteomes" id="UP000472240">
    <property type="component" value="Chromosome 18"/>
</dbReference>
<reference evidence="3" key="5">
    <citation type="submission" date="2025-05" db="UniProtKB">
        <authorList>
            <consortium name="Ensembl"/>
        </authorList>
    </citation>
    <scope>IDENTIFICATION</scope>
</reference>
<dbReference type="AlphaFoldDB" id="A0A671GB59"/>
<gene>
    <name evidence="3" type="primary">THSD8</name>
    <name evidence="2" type="ORF">mRhiFer1_016898</name>
</gene>
<evidence type="ECO:0000313" key="2">
    <source>
        <dbReference type="EMBL" id="KAF6307278.1"/>
    </source>
</evidence>
<reference evidence="3 4" key="1">
    <citation type="journal article" date="2015" name="Annu Rev Anim Biosci">
        <title>The Genome 10K Project: a way forward.</title>
        <authorList>
            <person name="Koepfli K.P."/>
            <person name="Paten B."/>
            <person name="O'Brien S.J."/>
            <person name="Koepfli K.P."/>
            <person name="Paten B."/>
            <person name="Antunes A."/>
            <person name="Belov K."/>
            <person name="Bustamante C."/>
            <person name="Castoe T.A."/>
            <person name="Clawson H."/>
            <person name="Crawford A.J."/>
            <person name="Diekhans M."/>
            <person name="Distel D."/>
            <person name="Durbin R."/>
            <person name="Earl D."/>
            <person name="Fujita M.K."/>
            <person name="Gamble T."/>
            <person name="Georges A."/>
            <person name="Gemmell N."/>
            <person name="Gilbert M.T."/>
            <person name="Graves J.M."/>
            <person name="Green R.E."/>
            <person name="Hickey G."/>
            <person name="Jarvis E.D."/>
            <person name="Johnson W."/>
            <person name="Komissarov A."/>
            <person name="Korf I."/>
            <person name="Kuhn R."/>
            <person name="Larkin D.M."/>
            <person name="Lewin H."/>
            <person name="Lopez J.V."/>
            <person name="Ma J."/>
            <person name="Marques-Bonet T."/>
            <person name="Miller W."/>
            <person name="Murphy R."/>
            <person name="Pevzner P."/>
            <person name="Shapiro B."/>
            <person name="Steiner C."/>
            <person name="Tamazian G."/>
            <person name="Venkatesh B."/>
            <person name="Wang J."/>
            <person name="Wayne R."/>
            <person name="Wiley E."/>
            <person name="Yang H."/>
            <person name="Zhang G."/>
            <person name="Haussler D."/>
            <person name="Ryder O."/>
            <person name="O'Brien S.J."/>
        </authorList>
    </citation>
    <scope>NUCLEOTIDE SEQUENCE</scope>
</reference>
<feature type="signal peptide" evidence="1">
    <location>
        <begin position="1"/>
        <end position="24"/>
    </location>
</feature>
<reference evidence="3 4" key="3">
    <citation type="submission" date="2018-12" db="EMBL/GenBank/DDBJ databases">
        <title>G10K-VGP greater horseshoe bat female genome, primary haplotype.</title>
        <authorList>
            <person name="Teeling E."/>
            <person name="Myers G."/>
            <person name="Vernes S."/>
            <person name="Pippel M."/>
            <person name="Winkler S."/>
            <person name="Fedrigo O."/>
            <person name="Rhie A."/>
            <person name="Koren S."/>
            <person name="Phillippy A."/>
            <person name="Lewin H."/>
            <person name="Damas J."/>
            <person name="Howe K."/>
            <person name="Mountcastle J."/>
            <person name="Jarvis E.D."/>
        </authorList>
    </citation>
    <scope>NUCLEOTIDE SEQUENCE [LARGE SCALE GENOMIC DNA]</scope>
</reference>
<dbReference type="GeneTree" id="ENSGT00870000137755"/>
<accession>A0A671GB59</accession>